<sequence>MAYSRVRPQKRKTQESGDSQVLKKSRATLAVPPPQAYPHDARAQPFTDVHQQPKRRPANPKASNLHYHTPTNTQVTAHRDAIMANAWLREWQTPNTAKGFAPSRPLSLLTQAANINMKTHTRKARATYLGHWDLDHEPVGFAAQRFLLEQKDKEKEKKKLEHLESANSQALQAKSQCIPKYFAGLNLGQREQEKKRGEVKRAAQGAEVIDLTGEEAIEDVKARGYLGAFNAQNYQPFHIIQPWAVPDPPFYPSKPLPQVPRIPSGYNMGCIQPLPQTALVAPRN</sequence>
<name>A0A6A5S6E3_9PLEO</name>
<dbReference type="OrthoDB" id="3659462at2759"/>
<reference evidence="2" key="1">
    <citation type="journal article" date="2020" name="Stud. Mycol.">
        <title>101 Dothideomycetes genomes: a test case for predicting lifestyles and emergence of pathogens.</title>
        <authorList>
            <person name="Haridas S."/>
            <person name="Albert R."/>
            <person name="Binder M."/>
            <person name="Bloem J."/>
            <person name="Labutti K."/>
            <person name="Salamov A."/>
            <person name="Andreopoulos B."/>
            <person name="Baker S."/>
            <person name="Barry K."/>
            <person name="Bills G."/>
            <person name="Bluhm B."/>
            <person name="Cannon C."/>
            <person name="Castanera R."/>
            <person name="Culley D."/>
            <person name="Daum C."/>
            <person name="Ezra D."/>
            <person name="Gonzalez J."/>
            <person name="Henrissat B."/>
            <person name="Kuo A."/>
            <person name="Liang C."/>
            <person name="Lipzen A."/>
            <person name="Lutzoni F."/>
            <person name="Magnuson J."/>
            <person name="Mondo S."/>
            <person name="Nolan M."/>
            <person name="Ohm R."/>
            <person name="Pangilinan J."/>
            <person name="Park H.-J."/>
            <person name="Ramirez L."/>
            <person name="Alfaro M."/>
            <person name="Sun H."/>
            <person name="Tritt A."/>
            <person name="Yoshinaga Y."/>
            <person name="Zwiers L.-H."/>
            <person name="Turgeon B."/>
            <person name="Goodwin S."/>
            <person name="Spatafora J."/>
            <person name="Crous P."/>
            <person name="Grigoriev I."/>
        </authorList>
    </citation>
    <scope>NUCLEOTIDE SEQUENCE</scope>
    <source>
        <strain evidence="2">CBS 161.51</strain>
    </source>
</reference>
<feature type="region of interest" description="Disordered" evidence="1">
    <location>
        <begin position="1"/>
        <end position="72"/>
    </location>
</feature>
<dbReference type="AlphaFoldDB" id="A0A6A5S6E3"/>
<dbReference type="EMBL" id="ML976202">
    <property type="protein sequence ID" value="KAF1936231.1"/>
    <property type="molecule type" value="Genomic_DNA"/>
</dbReference>
<gene>
    <name evidence="2" type="ORF">EJ02DRAFT_459712</name>
</gene>
<keyword evidence="3" id="KW-1185">Reference proteome</keyword>
<evidence type="ECO:0000313" key="2">
    <source>
        <dbReference type="EMBL" id="KAF1936231.1"/>
    </source>
</evidence>
<organism evidence="2 3">
    <name type="scientific">Clathrospora elynae</name>
    <dbReference type="NCBI Taxonomy" id="706981"/>
    <lineage>
        <taxon>Eukaryota</taxon>
        <taxon>Fungi</taxon>
        <taxon>Dikarya</taxon>
        <taxon>Ascomycota</taxon>
        <taxon>Pezizomycotina</taxon>
        <taxon>Dothideomycetes</taxon>
        <taxon>Pleosporomycetidae</taxon>
        <taxon>Pleosporales</taxon>
        <taxon>Diademaceae</taxon>
        <taxon>Clathrospora</taxon>
    </lineage>
</organism>
<evidence type="ECO:0000313" key="3">
    <source>
        <dbReference type="Proteomes" id="UP000800038"/>
    </source>
</evidence>
<accession>A0A6A5S6E3</accession>
<evidence type="ECO:0000256" key="1">
    <source>
        <dbReference type="SAM" id="MobiDB-lite"/>
    </source>
</evidence>
<proteinExistence type="predicted"/>
<dbReference type="Proteomes" id="UP000800038">
    <property type="component" value="Unassembled WGS sequence"/>
</dbReference>
<protein>
    <submittedName>
        <fullName evidence="2">Uncharacterized protein</fullName>
    </submittedName>
</protein>